<evidence type="ECO:0000256" key="1">
    <source>
        <dbReference type="ARBA" id="ARBA00022679"/>
    </source>
</evidence>
<dbReference type="EMBL" id="JACHXK010000002">
    <property type="protein sequence ID" value="MBB3108989.1"/>
    <property type="molecule type" value="Genomic_DNA"/>
</dbReference>
<dbReference type="GO" id="GO:0008982">
    <property type="term" value="F:protein-N(PI)-phosphohistidine-sugar phosphotransferase activity"/>
    <property type="evidence" value="ECO:0007669"/>
    <property type="project" value="InterPro"/>
</dbReference>
<dbReference type="InterPro" id="IPR013196">
    <property type="entry name" value="HTH_11"/>
</dbReference>
<sequence length="689" mass="77867">MKVSTRQRQIVELLLSRVDGMTVAEIAEEIKVSPRTVHRELQETETILASAQIKLVKKSGSGIQVKANPEEIELFRKTLEAMFTTGYSAEDRKTYILCRLIEDTEPTKLFTLAHELQVAIPTISHDLDEIELMLGESGLTLERRRGYGVALTGPEKDFRRVIVKLAQMQLDDADLFDQSGQAPVSIVKGRLLELINRSNFLLVEKALWRLEELYPTVLSEESYTQLVIQLAVAITRIQNGRLVAGTTPLVSLDDTLAQEKLQLFCGYLDMQLPEQEMVYLSGLLHHWDVRLPTELPLPAHLELMDTVIRLVRYVEEKLFMPLIRDRSLIEGLLHHLEPALARIASGQKIRNPLLPQIKRDYSDLFETVRHAASEVIQLSVQEEEIGFLVMHFGASLERATLVTRHVRALLVCTSGIGSSQMLAVRITKELPQIDLIGRVSWFEASRIAEEKYDLIISTVDLPIERSRYIKLSPLLTQEETERLRQFIRHLPHHEPAALQPAAMLSPPPPEGATTRLALMRDQAQETISLLERFDVTMLSRAGINGMESVFERVTGIAYECGAIRNAKAVARLLLEREQHGSQRIPDTDLALLHTRSDEVIFPLLLLFRLEEPLALGSQPEDQVRHLLLMLAPKQLSKPGLAILSEISAMLLSPEMMMHLRESDAGTIRHYIATELEKLIKNHIGLESLT</sequence>
<dbReference type="Pfam" id="PF02302">
    <property type="entry name" value="PTS_IIB"/>
    <property type="match status" value="1"/>
</dbReference>
<keyword evidence="5" id="KW-0804">Transcription</keyword>
<dbReference type="Gene3D" id="3.40.50.2300">
    <property type="match status" value="1"/>
</dbReference>
<evidence type="ECO:0000259" key="6">
    <source>
        <dbReference type="PROSITE" id="PS51094"/>
    </source>
</evidence>
<evidence type="ECO:0000313" key="9">
    <source>
        <dbReference type="EMBL" id="MBB3108989.1"/>
    </source>
</evidence>
<dbReference type="InterPro" id="IPR050661">
    <property type="entry name" value="BglG_antiterminators"/>
</dbReference>
<dbReference type="CDD" id="cd05568">
    <property type="entry name" value="PTS_IIB_bgl_like"/>
    <property type="match status" value="1"/>
</dbReference>
<dbReference type="InterPro" id="IPR013011">
    <property type="entry name" value="PTS_EIIB_2"/>
</dbReference>
<accession>A0A7W5FLG7</accession>
<dbReference type="PROSITE" id="PS51099">
    <property type="entry name" value="PTS_EIIB_TYPE_2"/>
    <property type="match status" value="1"/>
</dbReference>
<dbReference type="InterPro" id="IPR011608">
    <property type="entry name" value="PRD"/>
</dbReference>
<feature type="domain" description="PTS EIIA type-2" evidence="6">
    <location>
        <begin position="528"/>
        <end position="678"/>
    </location>
</feature>
<dbReference type="AlphaFoldDB" id="A0A7W5FLG7"/>
<dbReference type="PANTHER" id="PTHR30185">
    <property type="entry name" value="CRYPTIC BETA-GLUCOSIDE BGL OPERON ANTITERMINATOR"/>
    <property type="match status" value="1"/>
</dbReference>
<dbReference type="InterPro" id="IPR007737">
    <property type="entry name" value="Mga_HTH"/>
</dbReference>
<evidence type="ECO:0000256" key="4">
    <source>
        <dbReference type="ARBA" id="ARBA00023159"/>
    </source>
</evidence>
<dbReference type="PROSITE" id="PS51372">
    <property type="entry name" value="PRD_2"/>
    <property type="match status" value="1"/>
</dbReference>
<reference evidence="9 10" key="1">
    <citation type="submission" date="2020-08" db="EMBL/GenBank/DDBJ databases">
        <title>Genomic Encyclopedia of Type Strains, Phase III (KMG-III): the genomes of soil and plant-associated and newly described type strains.</title>
        <authorList>
            <person name="Whitman W."/>
        </authorList>
    </citation>
    <scope>NUCLEOTIDE SEQUENCE [LARGE SCALE GENOMIC DNA]</scope>
    <source>
        <strain evidence="9 10">CECT 5862</strain>
    </source>
</reference>
<evidence type="ECO:0000259" key="8">
    <source>
        <dbReference type="PROSITE" id="PS51372"/>
    </source>
</evidence>
<dbReference type="InterPro" id="IPR036095">
    <property type="entry name" value="PTS_EIIB-like_sf"/>
</dbReference>
<keyword evidence="1" id="KW-0808">Transferase</keyword>
<dbReference type="InterPro" id="IPR036634">
    <property type="entry name" value="PRD_sf"/>
</dbReference>
<keyword evidence="2" id="KW-0677">Repeat</keyword>
<keyword evidence="3" id="KW-0805">Transcription regulation</keyword>
<dbReference type="SUPFAM" id="SSF52794">
    <property type="entry name" value="PTS system IIB component-like"/>
    <property type="match status" value="1"/>
</dbReference>
<dbReference type="InterPro" id="IPR003501">
    <property type="entry name" value="PTS_EIIB_2/3"/>
</dbReference>
<dbReference type="Pfam" id="PF00874">
    <property type="entry name" value="PRD"/>
    <property type="match status" value="1"/>
</dbReference>
<dbReference type="InterPro" id="IPR036388">
    <property type="entry name" value="WH-like_DNA-bd_sf"/>
</dbReference>
<keyword evidence="10" id="KW-1185">Reference proteome</keyword>
<evidence type="ECO:0000256" key="3">
    <source>
        <dbReference type="ARBA" id="ARBA00023015"/>
    </source>
</evidence>
<dbReference type="Gene3D" id="1.10.10.10">
    <property type="entry name" value="Winged helix-like DNA-binding domain superfamily/Winged helix DNA-binding domain"/>
    <property type="match status" value="1"/>
</dbReference>
<dbReference type="Pfam" id="PF05043">
    <property type="entry name" value="Mga"/>
    <property type="match status" value="1"/>
</dbReference>
<dbReference type="SUPFAM" id="SSF55804">
    <property type="entry name" value="Phoshotransferase/anion transport protein"/>
    <property type="match status" value="1"/>
</dbReference>
<evidence type="ECO:0000256" key="5">
    <source>
        <dbReference type="ARBA" id="ARBA00023163"/>
    </source>
</evidence>
<proteinExistence type="predicted"/>
<dbReference type="GO" id="GO:0006355">
    <property type="term" value="P:regulation of DNA-templated transcription"/>
    <property type="evidence" value="ECO:0007669"/>
    <property type="project" value="InterPro"/>
</dbReference>
<feature type="domain" description="PTS EIIB type-2" evidence="7">
    <location>
        <begin position="406"/>
        <end position="495"/>
    </location>
</feature>
<comment type="caution">
    <text evidence="9">The sequence shown here is derived from an EMBL/GenBank/DDBJ whole genome shotgun (WGS) entry which is preliminary data.</text>
</comment>
<protein>
    <submittedName>
        <fullName evidence="9">Mannitol operon transcriptional antiterminator</fullName>
    </submittedName>
</protein>
<evidence type="ECO:0000259" key="7">
    <source>
        <dbReference type="PROSITE" id="PS51099"/>
    </source>
</evidence>
<dbReference type="GO" id="GO:0009401">
    <property type="term" value="P:phosphoenolpyruvate-dependent sugar phosphotransferase system"/>
    <property type="evidence" value="ECO:0007669"/>
    <property type="project" value="InterPro"/>
</dbReference>
<organism evidence="9 10">
    <name type="scientific">Paenibacillus phyllosphaerae</name>
    <dbReference type="NCBI Taxonomy" id="274593"/>
    <lineage>
        <taxon>Bacteria</taxon>
        <taxon>Bacillati</taxon>
        <taxon>Bacillota</taxon>
        <taxon>Bacilli</taxon>
        <taxon>Bacillales</taxon>
        <taxon>Paenibacillaceae</taxon>
        <taxon>Paenibacillus</taxon>
    </lineage>
</organism>
<keyword evidence="4" id="KW-0010">Activator</keyword>
<evidence type="ECO:0000313" key="10">
    <source>
        <dbReference type="Proteomes" id="UP000570361"/>
    </source>
</evidence>
<dbReference type="InterPro" id="IPR002178">
    <property type="entry name" value="PTS_EIIA_type-2_dom"/>
</dbReference>
<dbReference type="SUPFAM" id="SSF63520">
    <property type="entry name" value="PTS-regulatory domain, PRD"/>
    <property type="match status" value="2"/>
</dbReference>
<evidence type="ECO:0000256" key="2">
    <source>
        <dbReference type="ARBA" id="ARBA00022737"/>
    </source>
</evidence>
<feature type="domain" description="PRD" evidence="8">
    <location>
        <begin position="298"/>
        <end position="402"/>
    </location>
</feature>
<dbReference type="RefSeq" id="WP_183597662.1">
    <property type="nucleotide sequence ID" value="NZ_JACHXK010000002.1"/>
</dbReference>
<dbReference type="Gene3D" id="1.10.1790.10">
    <property type="entry name" value="PRD domain"/>
    <property type="match status" value="1"/>
</dbReference>
<dbReference type="Pfam" id="PF00359">
    <property type="entry name" value="PTS_EIIA_2"/>
    <property type="match status" value="1"/>
</dbReference>
<dbReference type="Pfam" id="PF08279">
    <property type="entry name" value="HTH_11"/>
    <property type="match status" value="1"/>
</dbReference>
<dbReference type="PROSITE" id="PS51094">
    <property type="entry name" value="PTS_EIIA_TYPE_2"/>
    <property type="match status" value="1"/>
</dbReference>
<name>A0A7W5FLG7_9BACL</name>
<dbReference type="Gene3D" id="3.40.930.10">
    <property type="entry name" value="Mannitol-specific EII, Chain A"/>
    <property type="match status" value="1"/>
</dbReference>
<dbReference type="InterPro" id="IPR016152">
    <property type="entry name" value="PTrfase/Anion_transptr"/>
</dbReference>
<dbReference type="PANTHER" id="PTHR30185:SF18">
    <property type="entry name" value="TRANSCRIPTIONAL REGULATOR MTLR"/>
    <property type="match status" value="1"/>
</dbReference>
<dbReference type="Proteomes" id="UP000570361">
    <property type="component" value="Unassembled WGS sequence"/>
</dbReference>
<gene>
    <name evidence="9" type="ORF">FHS18_001041</name>
</gene>